<dbReference type="Gene3D" id="3.30.465.10">
    <property type="match status" value="1"/>
</dbReference>
<sequence length="266" mass="29833">MATLFPSLFAEIVSVRPCLGCSAGVDVSSQVKFANKKAVPFLVFNTVHRAMTTLSQIDHSIEIYLNQLNDMKIFPNRKTVKFSGRTVSKKVTDTFYAAKADSYMGPTLGGSCGWLQGHYRIIADQILTINAIKAFIFSGEQAGEVYQAANKHLFQKQPVGVINWPYWLKNANANPNNTKPIILFYIIQKGVRTIDPAITNLFRDIRPPSIKPIARDYNDMPGWTGISLRSPPCQKDSYVNPRFPLYLQSYNVPAIEKAFKLLRPIA</sequence>
<dbReference type="RefSeq" id="XP_018256363.1">
    <property type="nucleotide sequence ID" value="XM_018396093.1"/>
</dbReference>
<dbReference type="Proteomes" id="UP000009097">
    <property type="component" value="Unassembled WGS sequence"/>
</dbReference>
<dbReference type="InterPro" id="IPR016169">
    <property type="entry name" value="FAD-bd_PCMH_sub2"/>
</dbReference>
<dbReference type="SUPFAM" id="SSF56176">
    <property type="entry name" value="FAD-binding/transporter-associated domain-like"/>
    <property type="match status" value="1"/>
</dbReference>
<dbReference type="RefSeq" id="XP_018255850.1">
    <property type="nucleotide sequence ID" value="XM_018395648.1"/>
</dbReference>
<dbReference type="EMBL" id="DS231723">
    <property type="protein sequence ID" value="KNB17805.1"/>
    <property type="molecule type" value="Genomic_DNA"/>
</dbReference>
<proteinExistence type="predicted"/>
<gene>
    <name evidence="1" type="ORF">FOXG_15550</name>
    <name evidence="2" type="ORF">FOXG_16008</name>
</gene>
<reference evidence="2" key="1">
    <citation type="submission" date="2007-04" db="EMBL/GenBank/DDBJ databases">
        <authorList>
            <consortium name="The Broad Institute Genome Sequencing Platform"/>
            <person name="Birren B."/>
            <person name="Lander E."/>
            <person name="Galagan J."/>
            <person name="Nusbaum C."/>
            <person name="Devon K."/>
            <person name="Ma L.-J."/>
            <person name="Jaffe D."/>
            <person name="Butler J."/>
            <person name="Alvarez P."/>
            <person name="Gnerre S."/>
            <person name="Grabherr M."/>
            <person name="Kleber M."/>
            <person name="Mauceli E."/>
            <person name="Brockman W."/>
            <person name="MacCallum I.A."/>
            <person name="Young S."/>
            <person name="LaButti K."/>
            <person name="DeCaprio D."/>
            <person name="Crawford M."/>
            <person name="Koehrsen M."/>
            <person name="Engels R."/>
            <person name="Montgomery P."/>
            <person name="Pearson M."/>
            <person name="Howarth C."/>
            <person name="Larson L."/>
            <person name="White J."/>
            <person name="O'Leary S."/>
            <person name="Kodira C."/>
            <person name="Zeng Q."/>
            <person name="Yandava C."/>
            <person name="Alvarado L."/>
            <person name="Kistler C."/>
            <person name="Shim W.-B."/>
            <person name="Kang S."/>
            <person name="Woloshuk C."/>
        </authorList>
    </citation>
    <scope>NUCLEOTIDE SEQUENCE</scope>
    <source>
        <strain evidence="2">4287</strain>
    </source>
</reference>
<dbReference type="InterPro" id="IPR036318">
    <property type="entry name" value="FAD-bd_PCMH-like_sf"/>
</dbReference>
<reference evidence="2" key="2">
    <citation type="journal article" date="2010" name="Nature">
        <title>Comparative genomics reveals mobile pathogenicity chromosomes in Fusarium.</title>
        <authorList>
            <person name="Ma L.J."/>
            <person name="van der Does H.C."/>
            <person name="Borkovich K.A."/>
            <person name="Coleman J.J."/>
            <person name="Daboussi M.J."/>
            <person name="Di Pietro A."/>
            <person name="Dufresne M."/>
            <person name="Freitag M."/>
            <person name="Grabherr M."/>
            <person name="Henrissat B."/>
            <person name="Houterman P.M."/>
            <person name="Kang S."/>
            <person name="Shim W.B."/>
            <person name="Woloshuk C."/>
            <person name="Xie X."/>
            <person name="Xu J.R."/>
            <person name="Antoniw J."/>
            <person name="Baker S.E."/>
            <person name="Bluhm B.H."/>
            <person name="Breakspear A."/>
            <person name="Brown D.W."/>
            <person name="Butchko R.A."/>
            <person name="Chapman S."/>
            <person name="Coulson R."/>
            <person name="Coutinho P.M."/>
            <person name="Danchin E.G."/>
            <person name="Diener A."/>
            <person name="Gale L.R."/>
            <person name="Gardiner D.M."/>
            <person name="Goff S."/>
            <person name="Hammond-Kosack K.E."/>
            <person name="Hilburn K."/>
            <person name="Hua-Van A."/>
            <person name="Jonkers W."/>
            <person name="Kazan K."/>
            <person name="Kodira C.D."/>
            <person name="Koehrsen M."/>
            <person name="Kumar L."/>
            <person name="Lee Y.H."/>
            <person name="Li L."/>
            <person name="Manners J.M."/>
            <person name="Miranda-Saavedra D."/>
            <person name="Mukherjee M."/>
            <person name="Park G."/>
            <person name="Park J."/>
            <person name="Park S.Y."/>
            <person name="Proctor R.H."/>
            <person name="Regev A."/>
            <person name="Ruiz-Roldan M.C."/>
            <person name="Sain D."/>
            <person name="Sakthikumar S."/>
            <person name="Sykes S."/>
            <person name="Schwartz D.C."/>
            <person name="Turgeon B.G."/>
            <person name="Wapinski I."/>
            <person name="Yoder O."/>
            <person name="Young S."/>
            <person name="Zeng Q."/>
            <person name="Zhou S."/>
            <person name="Galagan J."/>
            <person name="Cuomo C.A."/>
            <person name="Kistler H.C."/>
            <person name="Rep M."/>
        </authorList>
    </citation>
    <scope>NUCLEOTIDE SEQUENCE [LARGE SCALE GENOMIC DNA]</scope>
    <source>
        <strain evidence="2">4287</strain>
    </source>
</reference>
<organism evidence="2 3">
    <name type="scientific">Fusarium oxysporum f. sp. lycopersici (strain 4287 / CBS 123668 / FGSC 9935 / NRRL 34936)</name>
    <name type="common">Fusarium vascular wilt of tomato</name>
    <dbReference type="NCBI Taxonomy" id="426428"/>
    <lineage>
        <taxon>Eukaryota</taxon>
        <taxon>Fungi</taxon>
        <taxon>Dikarya</taxon>
        <taxon>Ascomycota</taxon>
        <taxon>Pezizomycotina</taxon>
        <taxon>Sordariomycetes</taxon>
        <taxon>Hypocreomycetidae</taxon>
        <taxon>Hypocreales</taxon>
        <taxon>Nectriaceae</taxon>
        <taxon>Fusarium</taxon>
        <taxon>Fusarium oxysporum species complex</taxon>
    </lineage>
</organism>
<evidence type="ECO:0000313" key="3">
    <source>
        <dbReference type="Proteomes" id="UP000009097"/>
    </source>
</evidence>
<evidence type="ECO:0000313" key="1">
    <source>
        <dbReference type="EMBL" id="KNB17805.1"/>
    </source>
</evidence>
<dbReference type="AlphaFoldDB" id="A0A0J9W610"/>
<accession>A0A0J9W610</accession>
<dbReference type="VEuPathDB" id="FungiDB:FOXG_16008"/>
<protein>
    <recommendedName>
        <fullName evidence="4">Berberine/berberine-like domain-containing protein</fullName>
    </recommendedName>
</protein>
<evidence type="ECO:0008006" key="4">
    <source>
        <dbReference type="Google" id="ProtNLM"/>
    </source>
</evidence>
<dbReference type="KEGG" id="fox:FOXG_16008"/>
<dbReference type="VEuPathDB" id="FungiDB:FOXG_15550"/>
<evidence type="ECO:0000313" key="2">
    <source>
        <dbReference type="EMBL" id="KNB18318.1"/>
    </source>
</evidence>
<dbReference type="EMBL" id="DS231725">
    <property type="protein sequence ID" value="KNB18318.1"/>
    <property type="molecule type" value="Genomic_DNA"/>
</dbReference>
<dbReference type="GeneID" id="28956590"/>
<dbReference type="KEGG" id="fox:FOXG_15550"/>
<dbReference type="GeneID" id="28956984"/>
<dbReference type="GO" id="GO:0050660">
    <property type="term" value="F:flavin adenine dinucleotide binding"/>
    <property type="evidence" value="ECO:0007669"/>
    <property type="project" value="InterPro"/>
</dbReference>
<name>A0A0J9W610_FUSO4</name>